<reference evidence="3" key="4">
    <citation type="submission" date="2024-02" db="EMBL/GenBank/DDBJ databases">
        <title>Comparative genomics of Cryptococcus and Kwoniella reveals pathogenesis evolution and contrasting modes of karyotype evolution via chromosome fusion or intercentromeric recombination.</title>
        <authorList>
            <person name="Coelho M.A."/>
            <person name="David-Palma M."/>
            <person name="Shea T."/>
            <person name="Bowers K."/>
            <person name="McGinley-Smith S."/>
            <person name="Mohammad A.W."/>
            <person name="Gnirke A."/>
            <person name="Yurkov A.M."/>
            <person name="Nowrousian M."/>
            <person name="Sun S."/>
            <person name="Cuomo C.A."/>
            <person name="Heitman J."/>
        </authorList>
    </citation>
    <scope>NUCLEOTIDE SEQUENCE</scope>
    <source>
        <strain evidence="3">CBS 10737</strain>
    </source>
</reference>
<organism evidence="2">
    <name type="scientific">Kwoniella pini CBS 10737</name>
    <dbReference type="NCBI Taxonomy" id="1296096"/>
    <lineage>
        <taxon>Eukaryota</taxon>
        <taxon>Fungi</taxon>
        <taxon>Dikarya</taxon>
        <taxon>Basidiomycota</taxon>
        <taxon>Agaricomycotina</taxon>
        <taxon>Tremellomycetes</taxon>
        <taxon>Tremellales</taxon>
        <taxon>Cryptococcaceae</taxon>
        <taxon>Kwoniella</taxon>
    </lineage>
</organism>
<feature type="region of interest" description="Disordered" evidence="1">
    <location>
        <begin position="51"/>
        <end position="75"/>
    </location>
</feature>
<reference evidence="2" key="3">
    <citation type="submission" date="2016-07" db="EMBL/GenBank/DDBJ databases">
        <title>Evolution of pathogenesis and genome organization in the Tremellales.</title>
        <authorList>
            <person name="Cuomo C."/>
            <person name="Litvintseva A."/>
            <person name="Heitman J."/>
            <person name="Chen Y."/>
            <person name="Sun S."/>
            <person name="Springer D."/>
            <person name="Dromer F."/>
            <person name="Young S."/>
            <person name="Zeng Q."/>
            <person name="Chapman S."/>
            <person name="Gujja S."/>
            <person name="Saif S."/>
            <person name="Birren B."/>
        </authorList>
    </citation>
    <scope>NUCLEOTIDE SEQUENCE</scope>
    <source>
        <strain evidence="2">CBS 10737</strain>
    </source>
</reference>
<dbReference type="EMBL" id="CP144528">
    <property type="protein sequence ID" value="WWC73272.1"/>
    <property type="molecule type" value="Genomic_DNA"/>
</dbReference>
<evidence type="ECO:0000313" key="2">
    <source>
        <dbReference type="EMBL" id="OCF48439.1"/>
    </source>
</evidence>
<protein>
    <submittedName>
        <fullName evidence="2">Uncharacterized protein</fullName>
    </submittedName>
</protein>
<dbReference type="EMBL" id="KI894013">
    <property type="protein sequence ID" value="OCF48439.1"/>
    <property type="molecule type" value="Genomic_DNA"/>
</dbReference>
<name>A0A1B9HYS8_9TREE</name>
<evidence type="ECO:0000313" key="3">
    <source>
        <dbReference type="EMBL" id="WWC73272.1"/>
    </source>
</evidence>
<reference evidence="3" key="2">
    <citation type="submission" date="2013-07" db="EMBL/GenBank/DDBJ databases">
        <authorList>
            <consortium name="The Broad Institute Genome Sequencing Platform"/>
            <person name="Cuomo C."/>
            <person name="Litvintseva A."/>
            <person name="Chen Y."/>
            <person name="Heitman J."/>
            <person name="Sun S."/>
            <person name="Springer D."/>
            <person name="Dromer F."/>
            <person name="Young S.K."/>
            <person name="Zeng Q."/>
            <person name="Gargeya S."/>
            <person name="Fitzgerald M."/>
            <person name="Abouelleil A."/>
            <person name="Alvarado L."/>
            <person name="Berlin A.M."/>
            <person name="Chapman S.B."/>
            <person name="Dewar J."/>
            <person name="Goldberg J."/>
            <person name="Griggs A."/>
            <person name="Gujja S."/>
            <person name="Hansen M."/>
            <person name="Howarth C."/>
            <person name="Imamovic A."/>
            <person name="Larimer J."/>
            <person name="McCowan C."/>
            <person name="Murphy C."/>
            <person name="Pearson M."/>
            <person name="Priest M."/>
            <person name="Roberts A."/>
            <person name="Saif S."/>
            <person name="Shea T."/>
            <person name="Sykes S."/>
            <person name="Wortman J."/>
            <person name="Nusbaum C."/>
            <person name="Birren B."/>
        </authorList>
    </citation>
    <scope>NUCLEOTIDE SEQUENCE</scope>
    <source>
        <strain evidence="3">CBS 10737</strain>
    </source>
</reference>
<dbReference type="AlphaFoldDB" id="A0A1B9HYS8"/>
<dbReference type="RefSeq" id="XP_019009658.1">
    <property type="nucleotide sequence ID" value="XM_019156940.1"/>
</dbReference>
<dbReference type="Proteomes" id="UP000094020">
    <property type="component" value="Chromosome 10"/>
</dbReference>
<reference evidence="2" key="1">
    <citation type="submission" date="2013-07" db="EMBL/GenBank/DDBJ databases">
        <title>The Genome Sequence of Cryptococcus pinus CBS10737.</title>
        <authorList>
            <consortium name="The Broad Institute Genome Sequencing Platform"/>
            <person name="Cuomo C."/>
            <person name="Litvintseva A."/>
            <person name="Chen Y."/>
            <person name="Heitman J."/>
            <person name="Sun S."/>
            <person name="Springer D."/>
            <person name="Dromer F."/>
            <person name="Young S.K."/>
            <person name="Zeng Q."/>
            <person name="Gargeya S."/>
            <person name="Fitzgerald M."/>
            <person name="Abouelleil A."/>
            <person name="Alvarado L."/>
            <person name="Berlin A.M."/>
            <person name="Chapman S.B."/>
            <person name="Dewar J."/>
            <person name="Goldberg J."/>
            <person name="Griggs A."/>
            <person name="Gujja S."/>
            <person name="Hansen M."/>
            <person name="Howarth C."/>
            <person name="Imamovic A."/>
            <person name="Larimer J."/>
            <person name="McCowan C."/>
            <person name="Murphy C."/>
            <person name="Pearson M."/>
            <person name="Priest M."/>
            <person name="Roberts A."/>
            <person name="Saif S."/>
            <person name="Shea T."/>
            <person name="Sykes S."/>
            <person name="Wortman J."/>
            <person name="Nusbaum C."/>
            <person name="Birren B."/>
        </authorList>
    </citation>
    <scope>NUCLEOTIDE SEQUENCE [LARGE SCALE GENOMIC DNA]</scope>
    <source>
        <strain evidence="2">CBS 10737</strain>
    </source>
</reference>
<evidence type="ECO:0000256" key="1">
    <source>
        <dbReference type="SAM" id="MobiDB-lite"/>
    </source>
</evidence>
<keyword evidence="4" id="KW-1185">Reference proteome</keyword>
<evidence type="ECO:0000313" key="4">
    <source>
        <dbReference type="Proteomes" id="UP000094020"/>
    </source>
</evidence>
<gene>
    <name evidence="2" type="ORF">I206_05217</name>
    <name evidence="3" type="ORF">I206_107238</name>
</gene>
<dbReference type="GeneID" id="30173586"/>
<dbReference type="KEGG" id="kpin:30173586"/>
<proteinExistence type="predicted"/>
<sequence length="99" mass="11302">MKIGLCEDQPINSSDKSEKSSFFDLFHHTNVKTDSGRQGIAYSSGDCYSEDDSLSIQSRGSERKPNENPSTRMESSYQAIVNEWKDKLRWNGLDEQSYL</sequence>
<accession>A0A1B9HYS8</accession>